<evidence type="ECO:0000256" key="1">
    <source>
        <dbReference type="ARBA" id="ARBA00013258"/>
    </source>
</evidence>
<dbReference type="Pfam" id="PF21607">
    <property type="entry name" value="FabD_helical_ins"/>
    <property type="match status" value="1"/>
</dbReference>
<dbReference type="InterPro" id="IPR016036">
    <property type="entry name" value="Malonyl_transacylase_ACP-bd"/>
</dbReference>
<dbReference type="GO" id="GO:0004314">
    <property type="term" value="F:[acyl-carrier-protein] S-malonyltransferase activity"/>
    <property type="evidence" value="ECO:0007669"/>
    <property type="project" value="UniProtKB-EC"/>
</dbReference>
<keyword evidence="2" id="KW-0808">Transferase</keyword>
<dbReference type="InterPro" id="IPR049489">
    <property type="entry name" value="FabD-like_helical_ins"/>
</dbReference>
<dbReference type="InterPro" id="IPR014179">
    <property type="entry name" value="PfaD-like_TIM-barrel"/>
</dbReference>
<comment type="catalytic activity">
    <reaction evidence="4">
        <text>holo-[ACP] + malonyl-CoA = malonyl-[ACP] + CoA</text>
        <dbReference type="Rhea" id="RHEA:41792"/>
        <dbReference type="Rhea" id="RHEA-COMP:9623"/>
        <dbReference type="Rhea" id="RHEA-COMP:9685"/>
        <dbReference type="ChEBI" id="CHEBI:57287"/>
        <dbReference type="ChEBI" id="CHEBI:57384"/>
        <dbReference type="ChEBI" id="CHEBI:64479"/>
        <dbReference type="ChEBI" id="CHEBI:78449"/>
        <dbReference type="EC" id="2.3.1.39"/>
    </reaction>
</comment>
<dbReference type="EC" id="2.3.1.39" evidence="1"/>
<dbReference type="EMBL" id="CABVQI010000005">
    <property type="protein sequence ID" value="VWC72463.1"/>
    <property type="molecule type" value="Genomic_DNA"/>
</dbReference>
<dbReference type="PANTHER" id="PTHR42681">
    <property type="entry name" value="MALONYL-COA-ACYL CARRIER PROTEIN TRANSACYLASE, MITOCHONDRIAL"/>
    <property type="match status" value="1"/>
</dbReference>
<evidence type="ECO:0000256" key="2">
    <source>
        <dbReference type="ARBA" id="ARBA00022679"/>
    </source>
</evidence>
<dbReference type="Gene3D" id="3.40.366.10">
    <property type="entry name" value="Malonyl-Coenzyme A Acyl Carrier Protein, domain 2"/>
    <property type="match status" value="1"/>
</dbReference>
<dbReference type="GO" id="GO:0005829">
    <property type="term" value="C:cytosol"/>
    <property type="evidence" value="ECO:0007669"/>
    <property type="project" value="TreeGrafter"/>
</dbReference>
<dbReference type="Gene3D" id="3.20.20.70">
    <property type="entry name" value="Aldolase class I"/>
    <property type="match status" value="1"/>
</dbReference>
<feature type="domain" description="Malonyl-CoA:ACP transacylase (MAT)" evidence="5">
    <location>
        <begin position="12"/>
        <end position="329"/>
    </location>
</feature>
<dbReference type="InterPro" id="IPR050858">
    <property type="entry name" value="Mal-CoA-ACP_Trans/PKS_FabD"/>
</dbReference>
<evidence type="ECO:0000313" key="6">
    <source>
        <dbReference type="EMBL" id="VWC72463.1"/>
    </source>
</evidence>
<evidence type="ECO:0000313" key="7">
    <source>
        <dbReference type="Proteomes" id="UP000494274"/>
    </source>
</evidence>
<dbReference type="AlphaFoldDB" id="A0A6P2UQ80"/>
<dbReference type="SUPFAM" id="SSF55048">
    <property type="entry name" value="Probable ACP-binding domain of malonyl-CoA ACP transacylase"/>
    <property type="match status" value="1"/>
</dbReference>
<evidence type="ECO:0000256" key="4">
    <source>
        <dbReference type="ARBA" id="ARBA00048462"/>
    </source>
</evidence>
<protein>
    <recommendedName>
        <fullName evidence="1">[acyl-carrier-protein] S-malonyltransferase</fullName>
        <ecNumber evidence="1">2.3.1.39</ecNumber>
    </recommendedName>
</protein>
<dbReference type="SMART" id="SM00827">
    <property type="entry name" value="PKS_AT"/>
    <property type="match status" value="1"/>
</dbReference>
<dbReference type="GO" id="GO:0006633">
    <property type="term" value="P:fatty acid biosynthetic process"/>
    <property type="evidence" value="ECO:0007669"/>
    <property type="project" value="TreeGrafter"/>
</dbReference>
<keyword evidence="3" id="KW-0012">Acyltransferase</keyword>
<gene>
    <name evidence="6" type="ORF">BLA18112_02043</name>
</gene>
<dbReference type="PANTHER" id="PTHR42681:SF1">
    <property type="entry name" value="MALONYL-COA-ACYL CARRIER PROTEIN TRANSACYLASE, MITOCHONDRIAL"/>
    <property type="match status" value="1"/>
</dbReference>
<proteinExistence type="predicted"/>
<reference evidence="6 7" key="1">
    <citation type="submission" date="2019-09" db="EMBL/GenBank/DDBJ databases">
        <authorList>
            <person name="Depoorter E."/>
        </authorList>
    </citation>
    <scope>NUCLEOTIDE SEQUENCE [LARGE SCALE GENOMIC DNA]</scope>
    <source>
        <strain evidence="6">R-18112</strain>
    </source>
</reference>
<dbReference type="Pfam" id="PF03060">
    <property type="entry name" value="NMO"/>
    <property type="match status" value="1"/>
</dbReference>
<dbReference type="InterPro" id="IPR001227">
    <property type="entry name" value="Ac_transferase_dom_sf"/>
</dbReference>
<dbReference type="InterPro" id="IPR014043">
    <property type="entry name" value="Acyl_transferase_dom"/>
</dbReference>
<evidence type="ECO:0000256" key="3">
    <source>
        <dbReference type="ARBA" id="ARBA00023315"/>
    </source>
</evidence>
<dbReference type="SUPFAM" id="SSF51412">
    <property type="entry name" value="Inosine monophosphate dehydrogenase (IMPDH)"/>
    <property type="match status" value="1"/>
</dbReference>
<dbReference type="SUPFAM" id="SSF52151">
    <property type="entry name" value="FabD/lysophospholipase-like"/>
    <property type="match status" value="1"/>
</dbReference>
<organism evidence="6 7">
    <name type="scientific">Burkholderia lata (strain ATCC 17760 / DSM 23089 / LMG 22485 / NCIMB 9086 / R18194 / 383)</name>
    <dbReference type="NCBI Taxonomy" id="482957"/>
    <lineage>
        <taxon>Bacteria</taxon>
        <taxon>Pseudomonadati</taxon>
        <taxon>Pseudomonadota</taxon>
        <taxon>Betaproteobacteria</taxon>
        <taxon>Burkholderiales</taxon>
        <taxon>Burkholderiaceae</taxon>
        <taxon>Burkholderia</taxon>
        <taxon>Burkholderia cepacia complex</taxon>
    </lineage>
</organism>
<dbReference type="Gene3D" id="3.30.70.250">
    <property type="entry name" value="Malonyl-CoA ACP transacylase, ACP-binding"/>
    <property type="match status" value="1"/>
</dbReference>
<dbReference type="InterPro" id="IPR013785">
    <property type="entry name" value="Aldolase_TIM"/>
</dbReference>
<name>A0A6P2UQ80_BURL3</name>
<evidence type="ECO:0000259" key="5">
    <source>
        <dbReference type="SMART" id="SM00827"/>
    </source>
</evidence>
<dbReference type="Pfam" id="PF00698">
    <property type="entry name" value="Acyl_transf_1"/>
    <property type="match status" value="1"/>
</dbReference>
<accession>A0A6P2UQ80</accession>
<dbReference type="NCBIfam" id="TIGR00128">
    <property type="entry name" value="fabD"/>
    <property type="match status" value="1"/>
</dbReference>
<dbReference type="Proteomes" id="UP000494274">
    <property type="component" value="Unassembled WGS sequence"/>
</dbReference>
<dbReference type="InterPro" id="IPR016035">
    <property type="entry name" value="Acyl_Trfase/lysoPLipase"/>
</dbReference>
<dbReference type="RefSeq" id="WP_175043534.1">
    <property type="nucleotide sequence ID" value="NZ_CABVQI010000005.1"/>
</dbReference>
<dbReference type="NCBIfam" id="TIGR02814">
    <property type="entry name" value="pfaD_fam"/>
    <property type="match status" value="1"/>
</dbReference>
<dbReference type="InterPro" id="IPR004410">
    <property type="entry name" value="Malonyl_CoA-ACP_transAc_FabD"/>
</dbReference>
<sequence>MDRRKQEPVAWLFPGQGAQFKGMGGRELFEAFPEYVEKANAILGYSIEALCLDDTGQQLKRTAFTQPALFVVNALSAYRERENGAAPDYYAGHSLGEFNALHAAGCFDFETGLRLVAERGRLMGEVEGGAMAAVLGLGHDALQAEMTRAGCADSLEIANINSPTQLVVSGDAAGVSALAAHLRKTRTANVIPLAVSAAFHSRHMREAADRFAAVLTNTPMRAPHTPVVANVTGELYPQGDIGTLLARQMASSVRWWDGLTTLRRCGVATARQIGPGQAMSKLWNEALEAVPSVARDAPAAQPAVVEPSAFAGTPADEGRVAGAPSRRGARLGRAFCERHQVRLPYVTGSMYRGIASVEMVARAARAGLLGFFGAGGLPLDEVERAIVALRGTLGDSHPFGMNLLAAPERPMLEQQTVDLYLKHGVRHIEASAFMQVSAPIVEFRFRGASIRNGRAHAPNQVFAKVSRAEVAGAFLAAPSDALLTRLHEAGRLDATEVEAARRLPVATELCVESDSGGHTDAGVALALLPAIVRLRDAMTARAPLDAATGVGAAGGLGTPESIAAAFVLGAEFVLVGSVNQCSPEAGTSELVKDMLAELAMHDTAYAPAGDMFVTGARVQVVRRGTLFPARANQLYLAYRTHDSIAALPARTRDGFERFMGTSLDAIWELTRERLARHRPAELARLETDAKARMARVFKWYFSRSIESALDGVEAERANFQIHSGPAMGAFNAFARGGAFERRASRHVDALADELMARAEHQLSRQAWTS</sequence>